<dbReference type="InterPro" id="IPR024072">
    <property type="entry name" value="DHFR-like_dom_sf"/>
</dbReference>
<comment type="similarity">
    <text evidence="2 7 8">Belongs to the dihydrofolate reductase family.</text>
</comment>
<accession>A0ABW4E8L7</accession>
<comment type="catalytic activity">
    <reaction evidence="7">
        <text>(6S)-5,6,7,8-tetrahydrofolate + NADP(+) = 7,8-dihydrofolate + NADPH + H(+)</text>
        <dbReference type="Rhea" id="RHEA:15009"/>
        <dbReference type="ChEBI" id="CHEBI:15378"/>
        <dbReference type="ChEBI" id="CHEBI:57451"/>
        <dbReference type="ChEBI" id="CHEBI:57453"/>
        <dbReference type="ChEBI" id="CHEBI:57783"/>
        <dbReference type="ChEBI" id="CHEBI:58349"/>
        <dbReference type="EC" id="1.5.1.3"/>
    </reaction>
</comment>
<proteinExistence type="inferred from homology"/>
<dbReference type="PROSITE" id="PS51330">
    <property type="entry name" value="DHFR_2"/>
    <property type="match status" value="1"/>
</dbReference>
<evidence type="ECO:0000256" key="1">
    <source>
        <dbReference type="ARBA" id="ARBA00004903"/>
    </source>
</evidence>
<comment type="function">
    <text evidence="7">Key enzyme in folate metabolism. Catalyzes an essential reaction for de novo glycine and purine synthesis, and for DNA precursor synthesis.</text>
</comment>
<gene>
    <name evidence="10" type="ORF">ACFQ5J_13530</name>
</gene>
<dbReference type="PROSITE" id="PS00075">
    <property type="entry name" value="DHFR_1"/>
    <property type="match status" value="1"/>
</dbReference>
<dbReference type="InterPro" id="IPR017925">
    <property type="entry name" value="DHFR_CS"/>
</dbReference>
<evidence type="ECO:0000256" key="8">
    <source>
        <dbReference type="RuleBase" id="RU004474"/>
    </source>
</evidence>
<comment type="caution">
    <text evidence="10">The sequence shown here is derived from an EMBL/GenBank/DDBJ whole genome shotgun (WGS) entry which is preliminary data.</text>
</comment>
<dbReference type="GO" id="GO:0004146">
    <property type="term" value="F:dihydrofolate reductase activity"/>
    <property type="evidence" value="ECO:0007669"/>
    <property type="project" value="UniProtKB-EC"/>
</dbReference>
<reference evidence="11" key="1">
    <citation type="journal article" date="2019" name="Int. J. Syst. Evol. Microbiol.">
        <title>The Global Catalogue of Microorganisms (GCM) 10K type strain sequencing project: providing services to taxonomists for standard genome sequencing and annotation.</title>
        <authorList>
            <consortium name="The Broad Institute Genomics Platform"/>
            <consortium name="The Broad Institute Genome Sequencing Center for Infectious Disease"/>
            <person name="Wu L."/>
            <person name="Ma J."/>
        </authorList>
    </citation>
    <scope>NUCLEOTIDE SEQUENCE [LARGE SCALE GENOMIC DNA]</scope>
    <source>
        <strain evidence="11">CCM 8903</strain>
    </source>
</reference>
<name>A0ABW4E8L7_9LACO</name>
<evidence type="ECO:0000313" key="11">
    <source>
        <dbReference type="Proteomes" id="UP001597252"/>
    </source>
</evidence>
<dbReference type="Proteomes" id="UP001597252">
    <property type="component" value="Unassembled WGS sequence"/>
</dbReference>
<protein>
    <recommendedName>
        <fullName evidence="3 7">Dihydrofolate reductase</fullName>
        <ecNumber evidence="3 7">1.5.1.3</ecNumber>
    </recommendedName>
</protein>
<dbReference type="InterPro" id="IPR001796">
    <property type="entry name" value="DHFR_dom"/>
</dbReference>
<evidence type="ECO:0000256" key="3">
    <source>
        <dbReference type="ARBA" id="ARBA00012856"/>
    </source>
</evidence>
<evidence type="ECO:0000256" key="7">
    <source>
        <dbReference type="PIRNR" id="PIRNR000194"/>
    </source>
</evidence>
<evidence type="ECO:0000259" key="9">
    <source>
        <dbReference type="PROSITE" id="PS51330"/>
    </source>
</evidence>
<evidence type="ECO:0000256" key="6">
    <source>
        <dbReference type="ARBA" id="ARBA00023002"/>
    </source>
</evidence>
<sequence length="162" mass="17757">MIAFLWAQAANGVIGKNGRLPWHLPDDLAYFKQQTLGQLTVMGRKTYLGLPKRPLPGRTNVVLTHDVTFAAPGVVVVHSAAELCALAAKHPDQNVVITGGAQVFASLKDLPDTLWVTRLAGEFDGDVVMSDLPWQAFKLVASRKVAMADPQLTHTFETWQRQ</sequence>
<dbReference type="SUPFAM" id="SSF53597">
    <property type="entry name" value="Dihydrofolate reductase-like"/>
    <property type="match status" value="1"/>
</dbReference>
<dbReference type="RefSeq" id="WP_125751934.1">
    <property type="nucleotide sequence ID" value="NZ_JBHTON010000055.1"/>
</dbReference>
<evidence type="ECO:0000256" key="2">
    <source>
        <dbReference type="ARBA" id="ARBA00009539"/>
    </source>
</evidence>
<dbReference type="Gene3D" id="3.40.430.10">
    <property type="entry name" value="Dihydrofolate Reductase, subunit A"/>
    <property type="match status" value="1"/>
</dbReference>
<comment type="pathway">
    <text evidence="1 7">Cofactor biosynthesis; tetrahydrofolate biosynthesis; 5,6,7,8-tetrahydrofolate from 7,8-dihydrofolate: step 1/1.</text>
</comment>
<organism evidence="10 11">
    <name type="scientific">Lacticaseibacillus baoqingensis</name>
    <dbReference type="NCBI Taxonomy" id="2486013"/>
    <lineage>
        <taxon>Bacteria</taxon>
        <taxon>Bacillati</taxon>
        <taxon>Bacillota</taxon>
        <taxon>Bacilli</taxon>
        <taxon>Lactobacillales</taxon>
        <taxon>Lactobacillaceae</taxon>
        <taxon>Lacticaseibacillus</taxon>
    </lineage>
</organism>
<dbReference type="PANTHER" id="PTHR48069">
    <property type="entry name" value="DIHYDROFOLATE REDUCTASE"/>
    <property type="match status" value="1"/>
</dbReference>
<evidence type="ECO:0000256" key="4">
    <source>
        <dbReference type="ARBA" id="ARBA00022563"/>
    </source>
</evidence>
<keyword evidence="11" id="KW-1185">Reference proteome</keyword>
<keyword evidence="6 7" id="KW-0560">Oxidoreductase</keyword>
<dbReference type="PIRSF" id="PIRSF000194">
    <property type="entry name" value="DHFR"/>
    <property type="match status" value="1"/>
</dbReference>
<dbReference type="PANTHER" id="PTHR48069:SF3">
    <property type="entry name" value="DIHYDROFOLATE REDUCTASE"/>
    <property type="match status" value="1"/>
</dbReference>
<keyword evidence="4 7" id="KW-0554">One-carbon metabolism</keyword>
<dbReference type="EMBL" id="JBHTON010000055">
    <property type="protein sequence ID" value="MFD1486247.1"/>
    <property type="molecule type" value="Genomic_DNA"/>
</dbReference>
<dbReference type="EC" id="1.5.1.3" evidence="3 7"/>
<dbReference type="PRINTS" id="PR00070">
    <property type="entry name" value="DHFR"/>
</dbReference>
<dbReference type="Pfam" id="PF00186">
    <property type="entry name" value="DHFR_1"/>
    <property type="match status" value="1"/>
</dbReference>
<evidence type="ECO:0000256" key="5">
    <source>
        <dbReference type="ARBA" id="ARBA00022857"/>
    </source>
</evidence>
<dbReference type="InterPro" id="IPR012259">
    <property type="entry name" value="DHFR"/>
</dbReference>
<feature type="domain" description="DHFR" evidence="9">
    <location>
        <begin position="1"/>
        <end position="161"/>
    </location>
</feature>
<evidence type="ECO:0000313" key="10">
    <source>
        <dbReference type="EMBL" id="MFD1486247.1"/>
    </source>
</evidence>
<dbReference type="CDD" id="cd00209">
    <property type="entry name" value="DHFR"/>
    <property type="match status" value="1"/>
</dbReference>
<keyword evidence="5 7" id="KW-0521">NADP</keyword>